<evidence type="ECO:0000259" key="7">
    <source>
        <dbReference type="Pfam" id="PF00534"/>
    </source>
</evidence>
<dbReference type="SUPFAM" id="SSF53756">
    <property type="entry name" value="UDP-Glycosyltransferase/glycogen phosphorylase"/>
    <property type="match status" value="1"/>
</dbReference>
<evidence type="ECO:0000256" key="3">
    <source>
        <dbReference type="ARBA" id="ARBA00022526"/>
    </source>
</evidence>
<dbReference type="Proteomes" id="UP000177067">
    <property type="component" value="Unassembled WGS sequence"/>
</dbReference>
<evidence type="ECO:0000256" key="2">
    <source>
        <dbReference type="ARBA" id="ARBA00011738"/>
    </source>
</evidence>
<comment type="subunit">
    <text evidence="2">Homodimer.</text>
</comment>
<proteinExistence type="inferred from homology"/>
<dbReference type="AlphaFoldDB" id="A0A1F6LH59"/>
<evidence type="ECO:0000313" key="10">
    <source>
        <dbReference type="Proteomes" id="UP000177067"/>
    </source>
</evidence>
<evidence type="ECO:0000259" key="8">
    <source>
        <dbReference type="Pfam" id="PF21269"/>
    </source>
</evidence>
<dbReference type="PANTHER" id="PTHR47779:SF1">
    <property type="entry name" value="SYNTHASE (CCG-9), PUTATIVE (AFU_ORTHOLOGUE AFUA_3G12100)-RELATED"/>
    <property type="match status" value="1"/>
</dbReference>
<comment type="similarity">
    <text evidence="1">Belongs to the glycosyltransferase group 1 family. Glycosyltransferase 4 subfamily.</text>
</comment>
<reference evidence="9 10" key="1">
    <citation type="journal article" date="2016" name="Nat. Commun.">
        <title>Thousands of microbial genomes shed light on interconnected biogeochemical processes in an aquifer system.</title>
        <authorList>
            <person name="Anantharaman K."/>
            <person name="Brown C.T."/>
            <person name="Hug L.A."/>
            <person name="Sharon I."/>
            <person name="Castelle C.J."/>
            <person name="Probst A.J."/>
            <person name="Thomas B.C."/>
            <person name="Singh A."/>
            <person name="Wilkins M.J."/>
            <person name="Karaoz U."/>
            <person name="Brodie E.L."/>
            <person name="Williams K.H."/>
            <person name="Hubbard S.S."/>
            <person name="Banfield J.F."/>
        </authorList>
    </citation>
    <scope>NUCLEOTIDE SEQUENCE [LARGE SCALE GENOMIC DNA]</scope>
</reference>
<evidence type="ECO:0000256" key="4">
    <source>
        <dbReference type="ARBA" id="ARBA00022676"/>
    </source>
</evidence>
<dbReference type="EMBL" id="MFPS01000009">
    <property type="protein sequence ID" value="OGH58727.1"/>
    <property type="molecule type" value="Genomic_DNA"/>
</dbReference>
<dbReference type="GO" id="GO:0006006">
    <property type="term" value="P:glucose metabolic process"/>
    <property type="evidence" value="ECO:0007669"/>
    <property type="project" value="UniProtKB-KW"/>
</dbReference>
<evidence type="ECO:0000313" key="9">
    <source>
        <dbReference type="EMBL" id="OGH58727.1"/>
    </source>
</evidence>
<gene>
    <name evidence="9" type="ORF">A2725_03455</name>
</gene>
<evidence type="ECO:0000256" key="6">
    <source>
        <dbReference type="ARBA" id="ARBA00023277"/>
    </source>
</evidence>
<sequence length="398" mass="45453">MIKINDYIDIVGKDVINNLKKKAKKFKDKRIVCISSTNQGGGVAEMLNSLVILFNDLGINFGWRIIHGSPDFFAITKSLHNALQGAPVNLSRHEKEIYLNTNERYSIFTHLNHDLVIVHDPQPLALINFYKKRQPWIWRCHIDLTNSDKKVWNFLSEYIDKYDQVVVSDEAYRKDLSNSQDIIHPAIDPLSDKNRKLTSSQINKILSEQSISLSKPIITQISRFDKWKDPEGVIKIFDMVKKKSDCQLVLLGNTATDDPEGVKVYSYIKKFSNKKDIKILVNVKNNDLTVNALQSKASVVIQKSIREGFALTISEAAYKSTPVVASNIGGMPLQIINNESGYLHDPLDYKSFADSIVKILKDKKHAVKLGKRGKKYIEENFLITRLIEDWLDLFAKYL</sequence>
<dbReference type="Gene3D" id="3.40.50.2000">
    <property type="entry name" value="Glycogen Phosphorylase B"/>
    <property type="match status" value="2"/>
</dbReference>
<dbReference type="PANTHER" id="PTHR47779">
    <property type="entry name" value="SYNTHASE (CCG-9), PUTATIVE (AFU_ORTHOLOGUE AFUA_3G12100)-RELATED"/>
    <property type="match status" value="1"/>
</dbReference>
<evidence type="ECO:0000256" key="5">
    <source>
        <dbReference type="ARBA" id="ARBA00022679"/>
    </source>
</evidence>
<keyword evidence="3" id="KW-0313">Glucose metabolism</keyword>
<keyword evidence="4" id="KW-0328">Glycosyltransferase</keyword>
<feature type="domain" description="Glycosyl transferase family 1" evidence="7">
    <location>
        <begin position="208"/>
        <end position="375"/>
    </location>
</feature>
<dbReference type="InterPro" id="IPR052078">
    <property type="entry name" value="Trehalose_Metab_GTase"/>
</dbReference>
<evidence type="ECO:0000256" key="1">
    <source>
        <dbReference type="ARBA" id="ARBA00009481"/>
    </source>
</evidence>
<keyword evidence="6" id="KW-0119">Carbohydrate metabolism</keyword>
<dbReference type="InterPro" id="IPR049438">
    <property type="entry name" value="TreT_GT1"/>
</dbReference>
<dbReference type="InterPro" id="IPR001296">
    <property type="entry name" value="Glyco_trans_1"/>
</dbReference>
<dbReference type="GO" id="GO:0016757">
    <property type="term" value="F:glycosyltransferase activity"/>
    <property type="evidence" value="ECO:0007669"/>
    <property type="project" value="UniProtKB-KW"/>
</dbReference>
<dbReference type="Pfam" id="PF00534">
    <property type="entry name" value="Glycos_transf_1"/>
    <property type="match status" value="1"/>
</dbReference>
<dbReference type="Pfam" id="PF21269">
    <property type="entry name" value="TreT_GT1"/>
    <property type="match status" value="1"/>
</dbReference>
<protein>
    <submittedName>
        <fullName evidence="9">Glycosyl transferase family 1</fullName>
    </submittedName>
</protein>
<feature type="domain" description="Trehalose synthase N-terminal" evidence="8">
    <location>
        <begin position="34"/>
        <end position="173"/>
    </location>
</feature>
<keyword evidence="5 9" id="KW-0808">Transferase</keyword>
<name>A0A1F6LH59_9BACT</name>
<comment type="caution">
    <text evidence="9">The sequence shown here is derived from an EMBL/GenBank/DDBJ whole genome shotgun (WGS) entry which is preliminary data.</text>
</comment>
<organism evidence="9 10">
    <name type="scientific">Candidatus Magasanikbacteria bacterium RIFCSPHIGHO2_01_FULL_33_34</name>
    <dbReference type="NCBI Taxonomy" id="1798671"/>
    <lineage>
        <taxon>Bacteria</taxon>
        <taxon>Candidatus Magasanikiibacteriota</taxon>
    </lineage>
</organism>
<accession>A0A1F6LH59</accession>